<feature type="domain" description="DprA winged helix" evidence="4">
    <location>
        <begin position="375"/>
        <end position="434"/>
    </location>
</feature>
<organism evidence="5">
    <name type="scientific">uncultured delta proteobacterium</name>
    <dbReference type="NCBI Taxonomy" id="34034"/>
    <lineage>
        <taxon>Bacteria</taxon>
        <taxon>Deltaproteobacteria</taxon>
        <taxon>environmental samples</taxon>
    </lineage>
</organism>
<accession>A0A212IV16</accession>
<dbReference type="InterPro" id="IPR036388">
    <property type="entry name" value="WH-like_DNA-bd_sf"/>
</dbReference>
<evidence type="ECO:0000259" key="4">
    <source>
        <dbReference type="Pfam" id="PF17782"/>
    </source>
</evidence>
<dbReference type="NCBIfam" id="TIGR00732">
    <property type="entry name" value="dprA"/>
    <property type="match status" value="1"/>
</dbReference>
<dbReference type="GO" id="GO:0009294">
    <property type="term" value="P:DNA-mediated transformation"/>
    <property type="evidence" value="ECO:0007669"/>
    <property type="project" value="InterPro"/>
</dbReference>
<evidence type="ECO:0000256" key="2">
    <source>
        <dbReference type="SAM" id="MobiDB-lite"/>
    </source>
</evidence>
<dbReference type="Gene3D" id="1.10.10.10">
    <property type="entry name" value="Winged helix-like DNA-binding domain superfamily/Winged helix DNA-binding domain"/>
    <property type="match status" value="1"/>
</dbReference>
<gene>
    <name evidence="5" type="ORF">KL86DPRO_10128</name>
</gene>
<dbReference type="Gene3D" id="3.40.50.450">
    <property type="match status" value="1"/>
</dbReference>
<reference evidence="5" key="1">
    <citation type="submission" date="2016-04" db="EMBL/GenBank/DDBJ databases">
        <authorList>
            <person name="Evans L.H."/>
            <person name="Alamgir A."/>
            <person name="Owens N."/>
            <person name="Weber N.D."/>
            <person name="Virtaneva K."/>
            <person name="Barbian K."/>
            <person name="Babar A."/>
            <person name="Rosenke K."/>
        </authorList>
    </citation>
    <scope>NUCLEOTIDE SEQUENCE</scope>
    <source>
        <strain evidence="5">86</strain>
    </source>
</reference>
<dbReference type="Pfam" id="PF02481">
    <property type="entry name" value="DNA_processg_A"/>
    <property type="match status" value="1"/>
</dbReference>
<feature type="domain" description="Smf/DprA SLOG" evidence="3">
    <location>
        <begin position="95"/>
        <end position="303"/>
    </location>
</feature>
<name>A0A212IV16_9DELT</name>
<dbReference type="PANTHER" id="PTHR43022:SF1">
    <property type="entry name" value="PROTEIN SMF"/>
    <property type="match status" value="1"/>
</dbReference>
<evidence type="ECO:0000313" key="5">
    <source>
        <dbReference type="EMBL" id="SBV91037.1"/>
    </source>
</evidence>
<dbReference type="InterPro" id="IPR057666">
    <property type="entry name" value="DrpA_SLOG"/>
</dbReference>
<dbReference type="AlphaFoldDB" id="A0A212IV16"/>
<dbReference type="PANTHER" id="PTHR43022">
    <property type="entry name" value="PROTEIN SMF"/>
    <property type="match status" value="1"/>
</dbReference>
<comment type="similarity">
    <text evidence="1">Belongs to the DprA/Smf family.</text>
</comment>
<proteinExistence type="inferred from homology"/>
<evidence type="ECO:0000259" key="3">
    <source>
        <dbReference type="Pfam" id="PF02481"/>
    </source>
</evidence>
<dbReference type="Pfam" id="PF17782">
    <property type="entry name" value="WHD_DprA"/>
    <property type="match status" value="1"/>
</dbReference>
<evidence type="ECO:0000256" key="1">
    <source>
        <dbReference type="ARBA" id="ARBA00006525"/>
    </source>
</evidence>
<dbReference type="InterPro" id="IPR041614">
    <property type="entry name" value="DprA_WH"/>
</dbReference>
<feature type="region of interest" description="Disordered" evidence="2">
    <location>
        <begin position="327"/>
        <end position="379"/>
    </location>
</feature>
<dbReference type="InterPro" id="IPR003488">
    <property type="entry name" value="DprA"/>
</dbReference>
<protein>
    <submittedName>
        <fullName evidence="5">DNA protecting protein DprA</fullName>
    </submittedName>
</protein>
<dbReference type="EMBL" id="FLUQ01000001">
    <property type="protein sequence ID" value="SBV91037.1"/>
    <property type="molecule type" value="Genomic_DNA"/>
</dbReference>
<dbReference type="SUPFAM" id="SSF102405">
    <property type="entry name" value="MCP/YpsA-like"/>
    <property type="match status" value="1"/>
</dbReference>
<sequence length="439" mass="46346">MIAATARAYSLTCRDGAAKQEYWSCLALRECPNIGMRRITALLSHFGSAYDAVRCPDAWADAGIPEHCAASFKKETWRQKAGLEWAAAKTCPCGILLWSDAEYPAWLRSIADAPPFLYFFGDLSLLRNVAVAVVGMRSCSEEGLKATAHIAGGLSRAGVTIVSGMAKGIDRAAHHAGLEGPGGSIGVLGAGIDVVYPQANSDLYGLMHEKGLLLSEYPPAHGAEPKNFPVRNRIISGLSRAVVVVEAAVRSGSLNTANHALEQNRELMAVPGAVSASSAKGCQELIRKGAKPVFCADDVLQEFMPLLADHVRQEVLARDLSRFCFPRPEGRKDEPAAARPSPGTSSRKAVHGGKGKPDGAKQAGPEAAGPKDAKPADGAAAGLSGLEAQVYDAVRDGPIHIDDICRALGQNAGIVSRVAAMLEIRGLLARIPGMRYKVL</sequence>